<organism evidence="1">
    <name type="scientific">freshwater metagenome</name>
    <dbReference type="NCBI Taxonomy" id="449393"/>
    <lineage>
        <taxon>unclassified sequences</taxon>
        <taxon>metagenomes</taxon>
        <taxon>ecological metagenomes</taxon>
    </lineage>
</organism>
<dbReference type="EMBL" id="CAFBMH010000022">
    <property type="protein sequence ID" value="CAB4901327.1"/>
    <property type="molecule type" value="Genomic_DNA"/>
</dbReference>
<sequence length="116" mass="13196">MLGESTHRYDHAGRIEPWRAKTLEGLSHPQVRLDPFAAELHRNPAELHRNPAELHRNPAALAANGGHWRGLDDLEIATSGWVRWFNEERLHVELADCTSAEVDATHYRHLRQAQAA</sequence>
<reference evidence="1" key="1">
    <citation type="submission" date="2020-05" db="EMBL/GenBank/DDBJ databases">
        <authorList>
            <person name="Chiriac C."/>
            <person name="Salcher M."/>
            <person name="Ghai R."/>
            <person name="Kavagutti S V."/>
        </authorList>
    </citation>
    <scope>NUCLEOTIDE SEQUENCE</scope>
</reference>
<accession>A0A6J6SML2</accession>
<dbReference type="EMBL" id="CAEZYR010000022">
    <property type="protein sequence ID" value="CAB4736122.1"/>
    <property type="molecule type" value="Genomic_DNA"/>
</dbReference>
<gene>
    <name evidence="1" type="ORF">UFOPK2754_00840</name>
    <name evidence="2" type="ORF">UFOPK3543_00879</name>
</gene>
<proteinExistence type="predicted"/>
<name>A0A6J6SML2_9ZZZZ</name>
<dbReference type="AlphaFoldDB" id="A0A6J6SML2"/>
<protein>
    <submittedName>
        <fullName evidence="1">Unannotated protein</fullName>
    </submittedName>
</protein>
<evidence type="ECO:0000313" key="1">
    <source>
        <dbReference type="EMBL" id="CAB4736122.1"/>
    </source>
</evidence>
<evidence type="ECO:0000313" key="2">
    <source>
        <dbReference type="EMBL" id="CAB4901327.1"/>
    </source>
</evidence>